<comment type="caution">
    <text evidence="1">The sequence shown here is derived from an EMBL/GenBank/DDBJ whole genome shotgun (WGS) entry which is preliminary data.</text>
</comment>
<dbReference type="EMBL" id="LJRM01000136">
    <property type="protein sequence ID" value="KPY84125.1"/>
    <property type="molecule type" value="Genomic_DNA"/>
</dbReference>
<dbReference type="AlphaFoldDB" id="A0A0Q0H5A3"/>
<protein>
    <submittedName>
        <fullName evidence="1">Uncharacterized protein</fullName>
    </submittedName>
</protein>
<sequence>MTGVAIAFIECPLALWLCSGPLDISAFDQPRSISGCGYRIECYVSQFFLSTLAVRYALLDKALDHAPNGWQALR</sequence>
<gene>
    <name evidence="1" type="ORF">ALO44_200154</name>
</gene>
<dbReference type="Proteomes" id="UP000050474">
    <property type="component" value="Unassembled WGS sequence"/>
</dbReference>
<evidence type="ECO:0000313" key="2">
    <source>
        <dbReference type="Proteomes" id="UP000050474"/>
    </source>
</evidence>
<accession>A0A0Q0H5A3</accession>
<organism evidence="1 2">
    <name type="scientific">Pseudomonas syringae pv. tagetis</name>
    <dbReference type="NCBI Taxonomy" id="129140"/>
    <lineage>
        <taxon>Bacteria</taxon>
        <taxon>Pseudomonadati</taxon>
        <taxon>Pseudomonadota</taxon>
        <taxon>Gammaproteobacteria</taxon>
        <taxon>Pseudomonadales</taxon>
        <taxon>Pseudomonadaceae</taxon>
        <taxon>Pseudomonas</taxon>
    </lineage>
</organism>
<reference evidence="1 2" key="1">
    <citation type="submission" date="2015-09" db="EMBL/GenBank/DDBJ databases">
        <title>Genome announcement of multiple Pseudomonas syringae strains.</title>
        <authorList>
            <person name="Thakur S."/>
            <person name="Wang P.W."/>
            <person name="Gong Y."/>
            <person name="Weir B.S."/>
            <person name="Guttman D.S."/>
        </authorList>
    </citation>
    <scope>NUCLEOTIDE SEQUENCE [LARGE SCALE GENOMIC DNA]</scope>
    <source>
        <strain evidence="1 2">ICMP4091</strain>
    </source>
</reference>
<name>A0A0Q0H5A3_9PSED</name>
<dbReference type="PATRIC" id="fig|129140.3.peg.2203"/>
<proteinExistence type="predicted"/>
<evidence type="ECO:0000313" key="1">
    <source>
        <dbReference type="EMBL" id="KPY84125.1"/>
    </source>
</evidence>